<dbReference type="InterPro" id="IPR029056">
    <property type="entry name" value="Ribokinase-like"/>
</dbReference>
<accession>A0A2M8ENA3</accession>
<gene>
    <name evidence="2" type="ORF">CO057_03975</name>
</gene>
<comment type="caution">
    <text evidence="2">The sequence shown here is derived from an EMBL/GenBank/DDBJ whole genome shotgun (WGS) entry which is preliminary data.</text>
</comment>
<dbReference type="Gene3D" id="3.40.1190.20">
    <property type="match status" value="1"/>
</dbReference>
<dbReference type="Proteomes" id="UP000230251">
    <property type="component" value="Unassembled WGS sequence"/>
</dbReference>
<name>A0A2M8ENA3_9BACT</name>
<proteinExistence type="predicted"/>
<dbReference type="AlphaFoldDB" id="A0A2M8ENA3"/>
<evidence type="ECO:0000259" key="1">
    <source>
        <dbReference type="Pfam" id="PF00294"/>
    </source>
</evidence>
<evidence type="ECO:0000313" key="3">
    <source>
        <dbReference type="Proteomes" id="UP000230251"/>
    </source>
</evidence>
<dbReference type="EMBL" id="PFSI01000056">
    <property type="protein sequence ID" value="PJC24226.1"/>
    <property type="molecule type" value="Genomic_DNA"/>
</dbReference>
<dbReference type="Pfam" id="PF00294">
    <property type="entry name" value="PfkB"/>
    <property type="match status" value="1"/>
</dbReference>
<dbReference type="InterPro" id="IPR011611">
    <property type="entry name" value="PfkB_dom"/>
</dbReference>
<protein>
    <recommendedName>
        <fullName evidence="1">Carbohydrate kinase PfkB domain-containing protein</fullName>
    </recommendedName>
</protein>
<feature type="domain" description="Carbohydrate kinase PfkB" evidence="1">
    <location>
        <begin position="54"/>
        <end position="150"/>
    </location>
</feature>
<sequence length="174" mass="19970">MNFSEIETPLLLISSVLDEFNLDNLQNYQGKVFLDIQGYGRDRNDFGQKKLWEPNDNIFANIFCLKGTKEELKNIPSKYIQKQKKKILIITNGEYGSEIFSFGKHYLIKPLSIIVCKNTIGAGDTFMANFVIRFLRTTNVLDSAKYATSKTSIFLKSKNIHHESHFFQKEIGCG</sequence>
<reference evidence="3" key="1">
    <citation type="submission" date="2017-09" db="EMBL/GenBank/DDBJ databases">
        <title>Depth-based differentiation of microbial function through sediment-hosted aquifers and enrichment of novel symbionts in the deep terrestrial subsurface.</title>
        <authorList>
            <person name="Probst A.J."/>
            <person name="Ladd B."/>
            <person name="Jarett J.K."/>
            <person name="Geller-Mcgrath D.E."/>
            <person name="Sieber C.M.K."/>
            <person name="Emerson J.B."/>
            <person name="Anantharaman K."/>
            <person name="Thomas B.C."/>
            <person name="Malmstrom R."/>
            <person name="Stieglmeier M."/>
            <person name="Klingl A."/>
            <person name="Woyke T."/>
            <person name="Ryan C.M."/>
            <person name="Banfield J.F."/>
        </authorList>
    </citation>
    <scope>NUCLEOTIDE SEQUENCE [LARGE SCALE GENOMIC DNA]</scope>
</reference>
<dbReference type="SUPFAM" id="SSF53613">
    <property type="entry name" value="Ribokinase-like"/>
    <property type="match status" value="1"/>
</dbReference>
<organism evidence="2 3">
    <name type="scientific">Candidatus Uhrbacteria bacterium CG_4_9_14_0_2_um_filter_41_50</name>
    <dbReference type="NCBI Taxonomy" id="1975031"/>
    <lineage>
        <taxon>Bacteria</taxon>
        <taxon>Candidatus Uhriibacteriota</taxon>
    </lineage>
</organism>
<evidence type="ECO:0000313" key="2">
    <source>
        <dbReference type="EMBL" id="PJC24226.1"/>
    </source>
</evidence>